<feature type="domain" description="Autotransporter" evidence="2">
    <location>
        <begin position="568"/>
        <end position="815"/>
    </location>
</feature>
<dbReference type="InterPro" id="IPR036179">
    <property type="entry name" value="Ig-like_dom_sf"/>
</dbReference>
<evidence type="ECO:0000313" key="3">
    <source>
        <dbReference type="EMBL" id="UXN70333.1"/>
    </source>
</evidence>
<feature type="chain" id="PRO_5046604569" evidence="1">
    <location>
        <begin position="16"/>
        <end position="815"/>
    </location>
</feature>
<dbReference type="Proteomes" id="UP001061862">
    <property type="component" value="Chromosome"/>
</dbReference>
<dbReference type="Pfam" id="PF03797">
    <property type="entry name" value="Autotransporter"/>
    <property type="match status" value="1"/>
</dbReference>
<dbReference type="Gene3D" id="2.60.40.10">
    <property type="entry name" value="Immunoglobulins"/>
    <property type="match status" value="3"/>
</dbReference>
<organism evidence="3 4">
    <name type="scientific">Devosia neptuniae</name>
    <dbReference type="NCBI Taxonomy" id="191302"/>
    <lineage>
        <taxon>Bacteria</taxon>
        <taxon>Pseudomonadati</taxon>
        <taxon>Pseudomonadota</taxon>
        <taxon>Alphaproteobacteria</taxon>
        <taxon>Hyphomicrobiales</taxon>
        <taxon>Devosiaceae</taxon>
        <taxon>Devosia</taxon>
    </lineage>
</organism>
<protein>
    <submittedName>
        <fullName evidence="3">Ig-like domain repeat protein</fullName>
    </submittedName>
</protein>
<dbReference type="Pfam" id="PF05345">
    <property type="entry name" value="He_PIG"/>
    <property type="match status" value="1"/>
</dbReference>
<dbReference type="EMBL" id="CP104965">
    <property type="protein sequence ID" value="UXN70333.1"/>
    <property type="molecule type" value="Genomic_DNA"/>
</dbReference>
<dbReference type="PROSITE" id="PS51208">
    <property type="entry name" value="AUTOTRANSPORTER"/>
    <property type="match status" value="1"/>
</dbReference>
<feature type="signal peptide" evidence="1">
    <location>
        <begin position="1"/>
        <end position="15"/>
    </location>
</feature>
<dbReference type="InterPro" id="IPR005546">
    <property type="entry name" value="Autotransporte_beta"/>
</dbReference>
<dbReference type="SUPFAM" id="SSF103515">
    <property type="entry name" value="Autotransporter"/>
    <property type="match status" value="1"/>
</dbReference>
<sequence length="815" mass="84404">MLAALTVLLSAPVQAAPPTIMQQPADVTTAAGQFVTFSVVVAEDDVSYQWQVSTDGLSFATVPGADGSSHTFKPVRVADSGHRYRVVVSKDGETAYSRPATLTLTKAVSIVIVDDLPSGRVYGQTVVIKALVIGTSAPPSGEIAFMDGNTRIGVATFETGSGASLTLTTNQLAAGLHTITAIYSGDADHEPGVSNPVTIDIAKAEQSIYFDTIAPREAVVGQTYAVSAHAIRVSASVPVEVRVESGGICAISNGVVTFLKGGDCMLSAQHPGDANFNASRQAIQTIAVIGDTPTPDFSFSPPSGPLPGAMVGEDYNQPISAVGGTAPLLYSLLSGSLPTGMVLNVSTGTLSGPLDANSQGDYAFTIQVRDNTGATGAASYTLKVGERTVTVPDQQIEVPPGSTPVNVDLTRGATGGPFSAADIISVAPYNAGTASIVRGEFAQAGPVEPLGWYLKFVPDPAFSGRVQVGFRLTSALGSSNTGTVTYVLAHDSAAIAAEIGGLVQDFVQARQGLISSTIKVPGLVDRRSMALSADPITSRLQPTEQGMALGFSTSLARLEAADAGIAVAAAAPFNIWVDGTFLVHQSDASGSQWGSFGMISAGADYLVTDQALIGLSVHFDRMTDPGEDAELSGNGWLAGPYASLELGQGVFWDTSLRYGGSANDIDTRAWDGTFDTRRWMADTAITGQWLLDEVTTLTPKLRAVYLSETAADYTVTNGIGNVIDLSGVTHEQFRVSLGGEIARLYVLEDGMTFLPKLGLTGGFAGLDGSGAFGQLLLGVSVAARQGWSVDTNLLLDIDGNGQRSIGARLGLSGQF</sequence>
<name>A0ABY6CJY7_9HYPH</name>
<dbReference type="InterPro" id="IPR032109">
    <property type="entry name" value="Big_3_5"/>
</dbReference>
<evidence type="ECO:0000313" key="4">
    <source>
        <dbReference type="Proteomes" id="UP001061862"/>
    </source>
</evidence>
<evidence type="ECO:0000256" key="1">
    <source>
        <dbReference type="SAM" id="SignalP"/>
    </source>
</evidence>
<gene>
    <name evidence="3" type="ORF">N8A98_03805</name>
</gene>
<dbReference type="SUPFAM" id="SSF48726">
    <property type="entry name" value="Immunoglobulin"/>
    <property type="match status" value="1"/>
</dbReference>
<accession>A0ABY6CJY7</accession>
<dbReference type="SMART" id="SM00869">
    <property type="entry name" value="Autotransporter"/>
    <property type="match status" value="1"/>
</dbReference>
<dbReference type="InterPro" id="IPR013783">
    <property type="entry name" value="Ig-like_fold"/>
</dbReference>
<proteinExistence type="predicted"/>
<reference evidence="3 4" key="1">
    <citation type="submission" date="2022-09" db="EMBL/GenBank/DDBJ databases">
        <title>Interaction between co-microsymbionts with complementary sets of symbiotic genes in legume-rhizobium systems.</title>
        <authorList>
            <person name="Safronova V."/>
            <person name="Sazanova A."/>
            <person name="Afonin A."/>
            <person name="Chirak E."/>
        </authorList>
    </citation>
    <scope>NUCLEOTIDE SEQUENCE [LARGE SCALE GENOMIC DNA]</scope>
    <source>
        <strain evidence="3 4">A18/4-1</strain>
    </source>
</reference>
<evidence type="ECO:0000259" key="2">
    <source>
        <dbReference type="PROSITE" id="PS51208"/>
    </source>
</evidence>
<dbReference type="SUPFAM" id="SSF49313">
    <property type="entry name" value="Cadherin-like"/>
    <property type="match status" value="1"/>
</dbReference>
<keyword evidence="4" id="KW-1185">Reference proteome</keyword>
<dbReference type="Gene3D" id="2.40.128.130">
    <property type="entry name" value="Autotransporter beta-domain"/>
    <property type="match status" value="1"/>
</dbReference>
<dbReference type="InterPro" id="IPR015919">
    <property type="entry name" value="Cadherin-like_sf"/>
</dbReference>
<keyword evidence="1" id="KW-0732">Signal</keyword>
<dbReference type="RefSeq" id="WP_262169295.1">
    <property type="nucleotide sequence ID" value="NZ_CP104965.1"/>
</dbReference>
<dbReference type="InterPro" id="IPR036709">
    <property type="entry name" value="Autotransporte_beta_dom_sf"/>
</dbReference>
<dbReference type="Pfam" id="PF16640">
    <property type="entry name" value="Big_3_5"/>
    <property type="match status" value="1"/>
</dbReference>